<keyword evidence="2 4" id="KW-0067">ATP-binding</keyword>
<proteinExistence type="inferred from homology"/>
<dbReference type="GO" id="GO:0051231">
    <property type="term" value="P:spindle elongation"/>
    <property type="evidence" value="ECO:0007669"/>
    <property type="project" value="TreeGrafter"/>
</dbReference>
<feature type="compositionally biased region" description="Pro residues" evidence="6">
    <location>
        <begin position="848"/>
        <end position="864"/>
    </location>
</feature>
<feature type="compositionally biased region" description="Polar residues" evidence="6">
    <location>
        <begin position="983"/>
        <end position="996"/>
    </location>
</feature>
<dbReference type="FunFam" id="3.40.850.10:FF:000080">
    <property type="entry name" value="Kinesin-like protein"/>
    <property type="match status" value="1"/>
</dbReference>
<feature type="binding site" evidence="4">
    <location>
        <begin position="183"/>
        <end position="190"/>
    </location>
    <ligand>
        <name>ATP</name>
        <dbReference type="ChEBI" id="CHEBI:30616"/>
    </ligand>
</feature>
<dbReference type="GO" id="GO:0007052">
    <property type="term" value="P:mitotic spindle organization"/>
    <property type="evidence" value="ECO:0007669"/>
    <property type="project" value="TreeGrafter"/>
</dbReference>
<feature type="compositionally biased region" description="Low complexity" evidence="6">
    <location>
        <begin position="621"/>
        <end position="643"/>
    </location>
</feature>
<dbReference type="AlphaFoldDB" id="A0A250XKJ1"/>
<dbReference type="GO" id="GO:0005524">
    <property type="term" value="F:ATP binding"/>
    <property type="evidence" value="ECO:0007669"/>
    <property type="project" value="UniProtKB-UniRule"/>
</dbReference>
<feature type="compositionally biased region" description="Low complexity" evidence="6">
    <location>
        <begin position="584"/>
        <end position="599"/>
    </location>
</feature>
<feature type="region of interest" description="Disordered" evidence="6">
    <location>
        <begin position="483"/>
        <end position="654"/>
    </location>
</feature>
<evidence type="ECO:0000313" key="9">
    <source>
        <dbReference type="Proteomes" id="UP000232323"/>
    </source>
</evidence>
<evidence type="ECO:0000313" key="8">
    <source>
        <dbReference type="EMBL" id="GAX83449.1"/>
    </source>
</evidence>
<dbReference type="CDD" id="cd00106">
    <property type="entry name" value="KISc"/>
    <property type="match status" value="1"/>
</dbReference>
<gene>
    <name evidence="8" type="ORF">CEUSTIGMA_g10874.t1</name>
</gene>
<keyword evidence="9" id="KW-1185">Reference proteome</keyword>
<keyword evidence="3 4" id="KW-0505">Motor protein</keyword>
<dbReference type="SMART" id="SM00129">
    <property type="entry name" value="KISc"/>
    <property type="match status" value="1"/>
</dbReference>
<dbReference type="OrthoDB" id="3176171at2759"/>
<dbReference type="SUPFAM" id="SSF52540">
    <property type="entry name" value="P-loop containing nucleoside triphosphate hydrolases"/>
    <property type="match status" value="1"/>
</dbReference>
<feature type="compositionally biased region" description="Polar residues" evidence="6">
    <location>
        <begin position="611"/>
        <end position="620"/>
    </location>
</feature>
<evidence type="ECO:0000259" key="7">
    <source>
        <dbReference type="PROSITE" id="PS50067"/>
    </source>
</evidence>
<dbReference type="Gene3D" id="3.40.850.10">
    <property type="entry name" value="Kinesin motor domain"/>
    <property type="match status" value="1"/>
</dbReference>
<dbReference type="InterPro" id="IPR001752">
    <property type="entry name" value="Kinesin_motor_dom"/>
</dbReference>
<feature type="region of interest" description="Disordered" evidence="6">
    <location>
        <begin position="744"/>
        <end position="784"/>
    </location>
</feature>
<reference evidence="8 9" key="1">
    <citation type="submission" date="2017-08" db="EMBL/GenBank/DDBJ databases">
        <title>Acidophilic green algal genome provides insights into adaptation to an acidic environment.</title>
        <authorList>
            <person name="Hirooka S."/>
            <person name="Hirose Y."/>
            <person name="Kanesaki Y."/>
            <person name="Higuchi S."/>
            <person name="Fujiwara T."/>
            <person name="Onuma R."/>
            <person name="Era A."/>
            <person name="Ohbayashi R."/>
            <person name="Uzuka A."/>
            <person name="Nozaki H."/>
            <person name="Yoshikawa H."/>
            <person name="Miyagishima S.Y."/>
        </authorList>
    </citation>
    <scope>NUCLEOTIDE SEQUENCE [LARGE SCALE GENOMIC DNA]</scope>
    <source>
        <strain evidence="8 9">NIES-2499</strain>
    </source>
</reference>
<comment type="caution">
    <text evidence="8">The sequence shown here is derived from an EMBL/GenBank/DDBJ whole genome shotgun (WGS) entry which is preliminary data.</text>
</comment>
<feature type="coiled-coil region" evidence="5">
    <location>
        <begin position="451"/>
        <end position="478"/>
    </location>
</feature>
<evidence type="ECO:0000256" key="6">
    <source>
        <dbReference type="SAM" id="MobiDB-lite"/>
    </source>
</evidence>
<dbReference type="STRING" id="1157962.A0A250XKJ1"/>
<dbReference type="EMBL" id="BEGY01000099">
    <property type="protein sequence ID" value="GAX83449.1"/>
    <property type="molecule type" value="Genomic_DNA"/>
</dbReference>
<dbReference type="Pfam" id="PF00225">
    <property type="entry name" value="Kinesin"/>
    <property type="match status" value="1"/>
</dbReference>
<feature type="domain" description="Kinesin motor" evidence="7">
    <location>
        <begin position="95"/>
        <end position="443"/>
    </location>
</feature>
<dbReference type="Proteomes" id="UP000232323">
    <property type="component" value="Unassembled WGS sequence"/>
</dbReference>
<dbReference type="InterPro" id="IPR027640">
    <property type="entry name" value="Kinesin-like_fam"/>
</dbReference>
<dbReference type="GO" id="GO:0005875">
    <property type="term" value="C:microtubule associated complex"/>
    <property type="evidence" value="ECO:0007669"/>
    <property type="project" value="TreeGrafter"/>
</dbReference>
<dbReference type="PRINTS" id="PR00380">
    <property type="entry name" value="KINESINHEAVY"/>
</dbReference>
<evidence type="ECO:0000256" key="1">
    <source>
        <dbReference type="ARBA" id="ARBA00022741"/>
    </source>
</evidence>
<dbReference type="InterPro" id="IPR036961">
    <property type="entry name" value="Kinesin_motor_dom_sf"/>
</dbReference>
<keyword evidence="5" id="KW-0175">Coiled coil</keyword>
<dbReference type="GO" id="GO:0003777">
    <property type="term" value="F:microtubule motor activity"/>
    <property type="evidence" value="ECO:0007669"/>
    <property type="project" value="InterPro"/>
</dbReference>
<accession>A0A250XKJ1</accession>
<comment type="similarity">
    <text evidence="4">Belongs to the TRAFAC class myosin-kinesin ATPase superfamily. Kinesin family.</text>
</comment>
<dbReference type="GO" id="GO:0008017">
    <property type="term" value="F:microtubule binding"/>
    <property type="evidence" value="ECO:0007669"/>
    <property type="project" value="InterPro"/>
</dbReference>
<feature type="compositionally biased region" description="Low complexity" evidence="6">
    <location>
        <begin position="865"/>
        <end position="879"/>
    </location>
</feature>
<protein>
    <recommendedName>
        <fullName evidence="7">Kinesin motor domain-containing protein</fullName>
    </recommendedName>
</protein>
<feature type="region of interest" description="Disordered" evidence="6">
    <location>
        <begin position="28"/>
        <end position="56"/>
    </location>
</feature>
<dbReference type="PROSITE" id="PS50067">
    <property type="entry name" value="KINESIN_MOTOR_2"/>
    <property type="match status" value="1"/>
</dbReference>
<feature type="coiled-coil region" evidence="5">
    <location>
        <begin position="667"/>
        <end position="694"/>
    </location>
</feature>
<dbReference type="PANTHER" id="PTHR47969:SF29">
    <property type="entry name" value="KINESIN-LIKE PROTEIN"/>
    <property type="match status" value="1"/>
</dbReference>
<dbReference type="PROSITE" id="PS00411">
    <property type="entry name" value="KINESIN_MOTOR_1"/>
    <property type="match status" value="1"/>
</dbReference>
<evidence type="ECO:0000256" key="5">
    <source>
        <dbReference type="SAM" id="Coils"/>
    </source>
</evidence>
<evidence type="ECO:0000256" key="4">
    <source>
        <dbReference type="PROSITE-ProRule" id="PRU00283"/>
    </source>
</evidence>
<keyword evidence="1 4" id="KW-0547">Nucleotide-binding</keyword>
<feature type="region of interest" description="Disordered" evidence="6">
    <location>
        <begin position="823"/>
        <end position="881"/>
    </location>
</feature>
<dbReference type="GO" id="GO:0007018">
    <property type="term" value="P:microtubule-based movement"/>
    <property type="evidence" value="ECO:0007669"/>
    <property type="project" value="InterPro"/>
</dbReference>
<dbReference type="InterPro" id="IPR019821">
    <property type="entry name" value="Kinesin_motor_CS"/>
</dbReference>
<evidence type="ECO:0000256" key="3">
    <source>
        <dbReference type="ARBA" id="ARBA00023175"/>
    </source>
</evidence>
<feature type="compositionally biased region" description="Low complexity" evidence="6">
    <location>
        <begin position="29"/>
        <end position="50"/>
    </location>
</feature>
<dbReference type="InterPro" id="IPR027417">
    <property type="entry name" value="P-loop_NTPase"/>
</dbReference>
<dbReference type="PANTHER" id="PTHR47969">
    <property type="entry name" value="CHROMOSOME-ASSOCIATED KINESIN KIF4A-RELATED"/>
    <property type="match status" value="1"/>
</dbReference>
<name>A0A250XKJ1_9CHLO</name>
<evidence type="ECO:0000256" key="2">
    <source>
        <dbReference type="ARBA" id="ARBA00022840"/>
    </source>
</evidence>
<sequence>MSQTISSSGGRTTLAPLEGAYDLPGGAILSNSRSGNRSNSLNNLRSNPSSHGNRGDAQLMRQSSASLNVTQMASQLNLPGYVNMGVTSNLSEADTIKVAVRVRPLFPHELEKGAVQVLQVAEDNSCVKVVVPGPAGNKMQRDFAFHACLGPDVDQGDVLHMCGIPQLLDAALSGYNVTVFAYGQTGSGKTFTMSGQEEIICTDNYRGGDSSDGIMSRAVGYLYQQLRERRDQNKYSISANYLEIYNEGIYDLLNLKAKNLPVKWDATQGFYVPGLKTVPCNDLNSMMEIIRMGMKHRHVGSHELNIESSRSHSIMTVSCCVTSTDPNSFDFGTPKHGKISFVDLAGSERLKDSKSEGVMAKETANINKSLFVLGKVISALAERDTSGISTAHIPYRDSKLTKLLMDSLGGCAMALMIACCSPSSLHVEETLSTLGYATRAKNIQNRPVVQYDPKEQQIAALRREIDLLRQENFYLREQLQGGGLNSQTPSCVPTSVKALPPQNWDEEDGEQAVEGRPPSVTFGGVTSVEWPSLSHYPSAPTPHHSSFRPPLNQQQQQQAQGDASSASRQLKSPLLIRSTESPRTSVSFSTSGGPSSTWSILEPGGGHQMPLRSSSTFSNQGLQLPQSSSRPPSSNLLASASGPTSMEQQKQKQLHLSINESEMQKRLRETQSLLSRFSEENTRLAKENDKLVRNRAVMSVEHADVLDEIEQLRGQLVGFESAVVNGQQSPSVIKMLLSNIKQPSSASGSASRSLLGDMPSSNSPPSMASLPFSSLHGQQQQQSLLNSSAGGELLQQLLQQQSLHNQLQQQLLQLQLLQQQQQQPGRSISSPMKLGVPERPPSSINTALPPPSPKPPPPLVPQPPSSSSGASAPPRRSSGNGQQLLLMMTPSQSSPSPFSSNPQREVADVMTIGGSTQAAMRTRGANSTGKSTGYGANATQPASSGGIIVADSSKLSLLLGGSKGGGGVSGTPTSGLNGKVPTASPSNQAGSASLSTYQQQQQYMGYGFVQGP</sequence>
<feature type="region of interest" description="Disordered" evidence="6">
    <location>
        <begin position="965"/>
        <end position="996"/>
    </location>
</feature>
<organism evidence="8 9">
    <name type="scientific">Chlamydomonas eustigma</name>
    <dbReference type="NCBI Taxonomy" id="1157962"/>
    <lineage>
        <taxon>Eukaryota</taxon>
        <taxon>Viridiplantae</taxon>
        <taxon>Chlorophyta</taxon>
        <taxon>core chlorophytes</taxon>
        <taxon>Chlorophyceae</taxon>
        <taxon>CS clade</taxon>
        <taxon>Chlamydomonadales</taxon>
        <taxon>Chlamydomonadaceae</taxon>
        <taxon>Chlamydomonas</taxon>
    </lineage>
</organism>
<feature type="compositionally biased region" description="Low complexity" evidence="6">
    <location>
        <begin position="553"/>
        <end position="569"/>
    </location>
</feature>